<sequence>MGDKVNAKLQLDKQVDLLKRADEWLYLPTGLNGRARYYLAVHDFDVAIKDLEEALEISRRTGARFGEWETYLELAKVHVTIGDLERGRECLSSAQALPNMKNFKFRDQEIECLEQELF</sequence>
<gene>
    <name evidence="1" type="ORF">EVA69_02305</name>
</gene>
<comment type="caution">
    <text evidence="1">The sequence shown here is derived from an EMBL/GenBank/DDBJ whole genome shotgun (WGS) entry which is preliminary data.</text>
</comment>
<dbReference type="AlphaFoldDB" id="A0A520S3G9"/>
<organism evidence="1 2">
    <name type="scientific">OM182 bacterium</name>
    <dbReference type="NCBI Taxonomy" id="2510334"/>
    <lineage>
        <taxon>Bacteria</taxon>
        <taxon>Pseudomonadati</taxon>
        <taxon>Pseudomonadota</taxon>
        <taxon>Gammaproteobacteria</taxon>
        <taxon>OMG group</taxon>
        <taxon>OM182 clade</taxon>
    </lineage>
</organism>
<dbReference type="InterPro" id="IPR011990">
    <property type="entry name" value="TPR-like_helical_dom_sf"/>
</dbReference>
<accession>A0A520S3G9</accession>
<evidence type="ECO:0000313" key="1">
    <source>
        <dbReference type="EMBL" id="RZO77011.1"/>
    </source>
</evidence>
<dbReference type="EMBL" id="SHAH01000021">
    <property type="protein sequence ID" value="RZO77011.1"/>
    <property type="molecule type" value="Genomic_DNA"/>
</dbReference>
<proteinExistence type="predicted"/>
<evidence type="ECO:0000313" key="2">
    <source>
        <dbReference type="Proteomes" id="UP000320404"/>
    </source>
</evidence>
<reference evidence="1 2" key="1">
    <citation type="submission" date="2019-02" db="EMBL/GenBank/DDBJ databases">
        <title>Prokaryotic population dynamics and viral predation in marine succession experiment using metagenomics: the confinement effect.</title>
        <authorList>
            <person name="Haro-Moreno J.M."/>
            <person name="Rodriguez-Valera F."/>
            <person name="Lopez-Perez M."/>
        </authorList>
    </citation>
    <scope>NUCLEOTIDE SEQUENCE [LARGE SCALE GENOMIC DNA]</scope>
    <source>
        <strain evidence="1">MED-G158</strain>
    </source>
</reference>
<dbReference type="Proteomes" id="UP000320404">
    <property type="component" value="Unassembled WGS sequence"/>
</dbReference>
<dbReference type="Gene3D" id="1.25.40.10">
    <property type="entry name" value="Tetratricopeptide repeat domain"/>
    <property type="match status" value="1"/>
</dbReference>
<protein>
    <submittedName>
        <fullName evidence="1">Tetratricopeptide repeat protein</fullName>
    </submittedName>
</protein>
<name>A0A520S3G9_9GAMM</name>
<dbReference type="SUPFAM" id="SSF48452">
    <property type="entry name" value="TPR-like"/>
    <property type="match status" value="1"/>
</dbReference>